<name>A0A3B0SBZ2_9ZZZZ</name>
<dbReference type="Gene3D" id="2.60.40.1880">
    <property type="entry name" value="Invasion associated locus B (IalB) protein"/>
    <property type="match status" value="1"/>
</dbReference>
<dbReference type="Pfam" id="PF06776">
    <property type="entry name" value="IalB"/>
    <property type="match status" value="1"/>
</dbReference>
<protein>
    <submittedName>
        <fullName evidence="2">Uncharacterized protein</fullName>
    </submittedName>
</protein>
<feature type="region of interest" description="Disordered" evidence="1">
    <location>
        <begin position="75"/>
        <end position="113"/>
    </location>
</feature>
<accession>A0A3B0SBZ2</accession>
<feature type="compositionally biased region" description="Low complexity" evidence="1">
    <location>
        <begin position="96"/>
        <end position="113"/>
    </location>
</feature>
<proteinExistence type="predicted"/>
<dbReference type="InterPro" id="IPR038696">
    <property type="entry name" value="IalB_sf"/>
</dbReference>
<dbReference type="EMBL" id="UOEC01000201">
    <property type="protein sequence ID" value="VAW02668.1"/>
    <property type="molecule type" value="Genomic_DNA"/>
</dbReference>
<dbReference type="AlphaFoldDB" id="A0A3B0SBZ2"/>
<gene>
    <name evidence="2" type="ORF">MNBD_ALPHA08-1788</name>
</gene>
<organism evidence="2">
    <name type="scientific">hydrothermal vent metagenome</name>
    <dbReference type="NCBI Taxonomy" id="652676"/>
    <lineage>
        <taxon>unclassified sequences</taxon>
        <taxon>metagenomes</taxon>
        <taxon>ecological metagenomes</taxon>
    </lineage>
</organism>
<evidence type="ECO:0000256" key="1">
    <source>
        <dbReference type="SAM" id="MobiDB-lite"/>
    </source>
</evidence>
<dbReference type="InterPro" id="IPR010642">
    <property type="entry name" value="Invasion_prot_B"/>
</dbReference>
<sequence length="267" mass="28814">MAKITKNGACYLTAHGKPVIRQEEKNHVAFSKIQWENTVNRISAAKFLNAGTFFVSMIVIGSFMTDTIIASAQAQTQPGVKRKFGPGQNAAPVRGVRPQGRAPVQRQRPPQAAPAEVIATEGKWIVQCDAPIPGAKDAAKKPRECGLLQTAVHKTNKQLGLTLILRQAKQGKQTTTMMQILAPVGVYLPTGVALEVDGKAAGRVPFSRCGPRFCVAFAQMRKETLATLQKGKKGKFLIYEAPGVGIPIDLELAGFSTAFKILEKIPK</sequence>
<reference evidence="2" key="1">
    <citation type="submission" date="2018-06" db="EMBL/GenBank/DDBJ databases">
        <authorList>
            <person name="Zhirakovskaya E."/>
        </authorList>
    </citation>
    <scope>NUCLEOTIDE SEQUENCE</scope>
</reference>
<evidence type="ECO:0000313" key="2">
    <source>
        <dbReference type="EMBL" id="VAW02668.1"/>
    </source>
</evidence>